<dbReference type="Proteomes" id="UP001596383">
    <property type="component" value="Unassembled WGS sequence"/>
</dbReference>
<name>A0ABD5SWZ4_9EURY</name>
<keyword evidence="2" id="KW-0472">Membrane</keyword>
<keyword evidence="2" id="KW-0812">Transmembrane</keyword>
<dbReference type="EMBL" id="JBHSWV010000671">
    <property type="protein sequence ID" value="MFC6769079.1"/>
    <property type="molecule type" value="Genomic_DNA"/>
</dbReference>
<accession>A0ABD5SWZ4</accession>
<reference evidence="3 4" key="1">
    <citation type="journal article" date="2019" name="Int. J. Syst. Evol. Microbiol.">
        <title>The Global Catalogue of Microorganisms (GCM) 10K type strain sequencing project: providing services to taxonomists for standard genome sequencing and annotation.</title>
        <authorList>
            <consortium name="The Broad Institute Genomics Platform"/>
            <consortium name="The Broad Institute Genome Sequencing Center for Infectious Disease"/>
            <person name="Wu L."/>
            <person name="Ma J."/>
        </authorList>
    </citation>
    <scope>NUCLEOTIDE SEQUENCE [LARGE SCALE GENOMIC DNA]</scope>
    <source>
        <strain evidence="3 4">LMG 29247</strain>
    </source>
</reference>
<evidence type="ECO:0000313" key="3">
    <source>
        <dbReference type="EMBL" id="MFC6769079.1"/>
    </source>
</evidence>
<organism evidence="3 4">
    <name type="scientific">Natrinema soli</name>
    <dbReference type="NCBI Taxonomy" id="1930624"/>
    <lineage>
        <taxon>Archaea</taxon>
        <taxon>Methanobacteriati</taxon>
        <taxon>Methanobacteriota</taxon>
        <taxon>Stenosarchaea group</taxon>
        <taxon>Halobacteria</taxon>
        <taxon>Halobacteriales</taxon>
        <taxon>Natrialbaceae</taxon>
        <taxon>Natrinema</taxon>
    </lineage>
</organism>
<comment type="caution">
    <text evidence="3">The sequence shown here is derived from an EMBL/GenBank/DDBJ whole genome shotgun (WGS) entry which is preliminary data.</text>
</comment>
<proteinExistence type="predicted"/>
<gene>
    <name evidence="3" type="ORF">ACFQE6_29895</name>
</gene>
<keyword evidence="4" id="KW-1185">Reference proteome</keyword>
<evidence type="ECO:0000313" key="4">
    <source>
        <dbReference type="Proteomes" id="UP001596383"/>
    </source>
</evidence>
<dbReference type="RefSeq" id="WP_273741788.1">
    <property type="nucleotide sequence ID" value="NZ_JAQIVI010000671.1"/>
</dbReference>
<sequence length="130" mass="14225">MTDDGFPEENSSSQNEDGYRRTKSDDEQFCSSCGEVIKKKAEICPECGVRQKRSNSGEKNPGISAVLSFFITGAGQIYNGEIGKGIGLMVLQVVNVLLMAVLIGFITFPATWIWAIYDAYKTAEKINTGE</sequence>
<feature type="compositionally biased region" description="Basic and acidic residues" evidence="1">
    <location>
        <begin position="17"/>
        <end position="26"/>
    </location>
</feature>
<protein>
    <submittedName>
        <fullName evidence="3">Zinc ribbon domain-containing protein</fullName>
    </submittedName>
</protein>
<keyword evidence="2" id="KW-1133">Transmembrane helix</keyword>
<feature type="region of interest" description="Disordered" evidence="1">
    <location>
        <begin position="1"/>
        <end position="26"/>
    </location>
</feature>
<dbReference type="AlphaFoldDB" id="A0ABD5SWZ4"/>
<evidence type="ECO:0000256" key="1">
    <source>
        <dbReference type="SAM" id="MobiDB-lite"/>
    </source>
</evidence>
<evidence type="ECO:0000256" key="2">
    <source>
        <dbReference type="SAM" id="Phobius"/>
    </source>
</evidence>
<feature type="transmembrane region" description="Helical" evidence="2">
    <location>
        <begin position="90"/>
        <end position="117"/>
    </location>
</feature>